<sequence>MGKLGIRKKVANRGPKRPSAVDQAKAAKDAGRCDEALELLKAALPGRGAQVEVAKYELALLLSQLGRHEEADHWLRQLGLTWKLNPSVLDGSCLTGPTCRGDANFVAAFDDALPRELLQLLQDAFQAGSAFWKEHKYPTPNFFSYNEKLQPGGAAAEGAPLIRMAASHVKSLAVASFPAIFGCSGCDRKVSSVEWWAHTRPAGSGSGHQLHYDLDEVSLPSLKEGSLPHHPLVSCVLYLSCGSAATASTTLVTDQTLKPGSRASRGWLCEPRVNRVLLFDGSLLHGVIPNLALQATDPSEPRVTLMLGLWGEQGPCGSPAPSPTQPLGPNMQLPREAAWPELLRPYVADAKALQAPSAATPADLAGPVQPVWCSTETSEDSASSPGSVEFIGRWFLSHAPEELQRVGGTAQIEVEAQNARRPSIDPDTRAPTGLRSLVVSEERQPQHVVSSLLIGMGIALKQGSMNQRCLLAAHFAATDVSRVDRLRRLLRSVEEQTLSVPLLVSWSAEDAEADKAFRESVAERASAVIDDFQSRGVIHAMPRLRGRRAQFQHYARLRESLKRHIQPSDQPWVFFSDDDDLWHPRRAQEYVHAIQDRPDDVPVVHSRVHLSPGLGPRLPLDATATEVTRMEADGLLRLAISAEEEEPGLFGTATGEYFDAAAKFEVFDEFFDRHNDQVIANKFADIRFRTHLLRGGASRVYRFLPSGGTAQSPEHDHLPWMYFYDRPTMPYSTPPGEEDLEYVSEELPDPKRIAGLRQTLDCVLFQLAPTAGPLEITEQDFAQRLVGTLNEVTPANAARVQSELPKHLCERGRASDAFSELREALASLAQVGKYSDAKAETVESDPNFQLLSLARATLKVPLHRSRLAKLPIETLERLVVLRYELRQAKSSPFTMSDGKFRPITVFLYLNELPDAAGAGVSCCAVMWPNAQADGTEAPARSLLEKLAAKPRNLQRYGVNCFFHVQTKRLVRQLACYVVSITDLEEGKKDSGEEPAPVETPQLVTVCVRLEAAGSEELSISSLVVPGLPRAMADNGGYPSMQGRPPAQTAYPCFATIHRLSRRFDALFQRQLVKDLPLQLSGRFCSALEDPVRYGGSSEVLVVGDAEPGEWIFNVLTGKCLGWSSSIVSRRIKLTTFQDKTLRDSERAPCCSENLSDSENNLFSPGVTDLAIEKGWWHPKEAKFPGDFDFFGAYGYEPTAACPLTAQLEKFHLKVPRVQGVAVGISGMFGVMLVGSSGAKLDPNLGNLPKTKPLSFKGASNNPLRLALNKRRENGIADFDWRITCFVRNPYPPSVPAPHGSVTRSMATGTKDVGQGRVVGQKCLKSSPRAVVRWLQQMSEVMNVFRDHYEGTPYDLTKDRSIRHVDDFQPESWGLDLPEPLIREMYIVRSDLTPVMGWETGRRSEPAFMDMNLHAIRGKSEPQVVLYQYDESDPMNPRGLLIAYAEAHVKPVVSDFDTFTVGSRGMRYSQLPADQALAQKEAKLITWLLQRTTEILGSLDHNPWTSRWLEVLKKENEKEDGVHPELPKFGFGDPTS</sequence>
<feature type="region of interest" description="Disordered" evidence="1">
    <location>
        <begin position="1516"/>
        <end position="1535"/>
    </location>
</feature>
<evidence type="ECO:0000313" key="2">
    <source>
        <dbReference type="EMBL" id="CAE7457047.1"/>
    </source>
</evidence>
<dbReference type="EMBL" id="CAJNDS010002384">
    <property type="protein sequence ID" value="CAE7457047.1"/>
    <property type="molecule type" value="Genomic_DNA"/>
</dbReference>
<protein>
    <submittedName>
        <fullName evidence="2">P4H11 protein</fullName>
    </submittedName>
</protein>
<name>A0A812S0P8_9DINO</name>
<keyword evidence="3" id="KW-1185">Reference proteome</keyword>
<evidence type="ECO:0000313" key="3">
    <source>
        <dbReference type="Proteomes" id="UP000604046"/>
    </source>
</evidence>
<feature type="compositionally biased region" description="Basic and acidic residues" evidence="1">
    <location>
        <begin position="1516"/>
        <end position="1525"/>
    </location>
</feature>
<feature type="region of interest" description="Disordered" evidence="1">
    <location>
        <begin position="1"/>
        <end position="25"/>
    </location>
</feature>
<reference evidence="2" key="1">
    <citation type="submission" date="2021-02" db="EMBL/GenBank/DDBJ databases">
        <authorList>
            <person name="Dougan E. K."/>
            <person name="Rhodes N."/>
            <person name="Thang M."/>
            <person name="Chan C."/>
        </authorList>
    </citation>
    <scope>NUCLEOTIDE SEQUENCE</scope>
</reference>
<dbReference type="Proteomes" id="UP000604046">
    <property type="component" value="Unassembled WGS sequence"/>
</dbReference>
<dbReference type="OrthoDB" id="439727at2759"/>
<comment type="caution">
    <text evidence="2">The sequence shown here is derived from an EMBL/GenBank/DDBJ whole genome shotgun (WGS) entry which is preliminary data.</text>
</comment>
<organism evidence="2 3">
    <name type="scientific">Symbiodinium natans</name>
    <dbReference type="NCBI Taxonomy" id="878477"/>
    <lineage>
        <taxon>Eukaryota</taxon>
        <taxon>Sar</taxon>
        <taxon>Alveolata</taxon>
        <taxon>Dinophyceae</taxon>
        <taxon>Suessiales</taxon>
        <taxon>Symbiodiniaceae</taxon>
        <taxon>Symbiodinium</taxon>
    </lineage>
</organism>
<evidence type="ECO:0000256" key="1">
    <source>
        <dbReference type="SAM" id="MobiDB-lite"/>
    </source>
</evidence>
<accession>A0A812S0P8</accession>
<proteinExistence type="predicted"/>
<gene>
    <name evidence="2" type="primary">P4H11</name>
    <name evidence="2" type="ORF">SNAT2548_LOCUS25250</name>
</gene>
<feature type="compositionally biased region" description="Basic residues" evidence="1">
    <location>
        <begin position="1"/>
        <end position="16"/>
    </location>
</feature>